<name>A0A0V1PRB9_9ASCO</name>
<comment type="similarity">
    <text evidence="5">Belongs to the class I-like SAM-binding methyltransferase superfamily. EFM5 family.</text>
</comment>
<keyword evidence="3 5" id="KW-0489">Methyltransferase</keyword>
<dbReference type="GeneID" id="26842480"/>
<evidence type="ECO:0000256" key="3">
    <source>
        <dbReference type="ARBA" id="ARBA00022603"/>
    </source>
</evidence>
<dbReference type="AlphaFoldDB" id="A0A0V1PRB9"/>
<comment type="function">
    <text evidence="5">S-adenosyl-L-methionine-dependent protein-lysine N-methyltransferase that trimethylates elongation factor 1-alpha at 'Lys-79'.</text>
</comment>
<reference evidence="6 7" key="1">
    <citation type="submission" date="2015-11" db="EMBL/GenBank/DDBJ databases">
        <title>The genome of Debaryomyces fabryi.</title>
        <authorList>
            <person name="Tafer H."/>
            <person name="Lopandic K."/>
        </authorList>
    </citation>
    <scope>NUCLEOTIDE SEQUENCE [LARGE SCALE GENOMIC DNA]</scope>
    <source>
        <strain evidence="6 7">CBS 789</strain>
    </source>
</reference>
<dbReference type="Proteomes" id="UP000054251">
    <property type="component" value="Unassembled WGS sequence"/>
</dbReference>
<dbReference type="InterPro" id="IPR019369">
    <property type="entry name" value="Efm5/EEF1AKMT1"/>
</dbReference>
<organism evidence="6 7">
    <name type="scientific">Debaryomyces fabryi</name>
    <dbReference type="NCBI Taxonomy" id="58627"/>
    <lineage>
        <taxon>Eukaryota</taxon>
        <taxon>Fungi</taxon>
        <taxon>Dikarya</taxon>
        <taxon>Ascomycota</taxon>
        <taxon>Saccharomycotina</taxon>
        <taxon>Pichiomycetes</taxon>
        <taxon>Debaryomycetaceae</taxon>
        <taxon>Debaryomyces</taxon>
    </lineage>
</organism>
<evidence type="ECO:0000313" key="7">
    <source>
        <dbReference type="Proteomes" id="UP000054251"/>
    </source>
</evidence>
<evidence type="ECO:0000256" key="1">
    <source>
        <dbReference type="ARBA" id="ARBA00004496"/>
    </source>
</evidence>
<comment type="subcellular location">
    <subcellularLocation>
        <location evidence="1 5">Cytoplasm</location>
    </subcellularLocation>
</comment>
<dbReference type="RefSeq" id="XP_015464874.1">
    <property type="nucleotide sequence ID" value="XM_015614300.1"/>
</dbReference>
<gene>
    <name evidence="5" type="primary">EFM5</name>
    <name evidence="6" type="ORF">AC631_05471</name>
</gene>
<dbReference type="EC" id="2.1.1.-" evidence="5"/>
<dbReference type="PROSITE" id="PS00430">
    <property type="entry name" value="TONB_DEPENDENT_REC_1"/>
    <property type="match status" value="1"/>
</dbReference>
<sequence>MLSDDEPLSLSSHALAALEEFKKEEDERKENFASLYKKSEEDFAALKDITIDTFQEDWQLSQFWYADKTAEILGKALLEGADEDTIIVIASAPSVYAAIKKFPPEELPTKHIYILEYDRRFELLGGSHFSFYDYHKPHDIPSHLRNKCHRVLVDPPFLEEECQTNSAIAAHNLLVKDKSEKTVNGDLKYKLVTSTGERMKDVIKKNYPDTFITDFYPEHKNELGNEFRCYATFECSQWKST</sequence>
<evidence type="ECO:0000256" key="4">
    <source>
        <dbReference type="ARBA" id="ARBA00022679"/>
    </source>
</evidence>
<accession>A0A0V1PRB9</accession>
<keyword evidence="4 5" id="KW-0808">Transferase</keyword>
<protein>
    <recommendedName>
        <fullName evidence="5">Protein-lysine N-methyltransferase EFM5</fullName>
        <ecNumber evidence="5">2.1.1.-</ecNumber>
    </recommendedName>
    <alternativeName>
        <fullName evidence="5">Elongation factor methyltransferase 5</fullName>
    </alternativeName>
</protein>
<dbReference type="HAMAP" id="MF_03187">
    <property type="entry name" value="Methyltr_EFM5"/>
    <property type="match status" value="1"/>
</dbReference>
<evidence type="ECO:0000313" key="6">
    <source>
        <dbReference type="EMBL" id="KRZ98771.1"/>
    </source>
</evidence>
<keyword evidence="2 5" id="KW-0963">Cytoplasm</keyword>
<keyword evidence="7" id="KW-1185">Reference proteome</keyword>
<dbReference type="Pfam" id="PF10237">
    <property type="entry name" value="N6-adenineMlase"/>
    <property type="match status" value="1"/>
</dbReference>
<dbReference type="InterPro" id="IPR041370">
    <property type="entry name" value="Mlase_EEF1AKMT1/ZCCHC4"/>
</dbReference>
<dbReference type="GO" id="GO:0032259">
    <property type="term" value="P:methylation"/>
    <property type="evidence" value="ECO:0007669"/>
    <property type="project" value="UniProtKB-KW"/>
</dbReference>
<proteinExistence type="inferred from homology"/>
<comment type="caution">
    <text evidence="6">The sequence shown here is derived from an EMBL/GenBank/DDBJ whole genome shotgun (WGS) entry which is preliminary data.</text>
</comment>
<dbReference type="PANTHER" id="PTHR13200">
    <property type="entry name" value="EEF1A LYSINE METHYLTRANSFERASE 1"/>
    <property type="match status" value="1"/>
</dbReference>
<dbReference type="GO" id="GO:0016279">
    <property type="term" value="F:protein-lysine N-methyltransferase activity"/>
    <property type="evidence" value="ECO:0007669"/>
    <property type="project" value="UniProtKB-UniRule"/>
</dbReference>
<dbReference type="PANTHER" id="PTHR13200:SF0">
    <property type="entry name" value="EEF1A LYSINE METHYLTRANSFERASE 1"/>
    <property type="match status" value="1"/>
</dbReference>
<evidence type="ECO:0000256" key="5">
    <source>
        <dbReference type="HAMAP-Rule" id="MF_03187"/>
    </source>
</evidence>
<dbReference type="InterPro" id="IPR010916">
    <property type="entry name" value="TonB_box_CS"/>
</dbReference>
<dbReference type="EMBL" id="LMYN01000214">
    <property type="protein sequence ID" value="KRZ98771.1"/>
    <property type="molecule type" value="Genomic_DNA"/>
</dbReference>
<evidence type="ECO:0000256" key="2">
    <source>
        <dbReference type="ARBA" id="ARBA00022490"/>
    </source>
</evidence>
<dbReference type="OrthoDB" id="206354at2759"/>
<dbReference type="GO" id="GO:0005737">
    <property type="term" value="C:cytoplasm"/>
    <property type="evidence" value="ECO:0007669"/>
    <property type="project" value="UniProtKB-SubCell"/>
</dbReference>